<evidence type="ECO:0000313" key="4">
    <source>
        <dbReference type="EMBL" id="GAA3384375.1"/>
    </source>
</evidence>
<evidence type="ECO:0000259" key="3">
    <source>
        <dbReference type="PROSITE" id="PS51186"/>
    </source>
</evidence>
<evidence type="ECO:0000313" key="5">
    <source>
        <dbReference type="Proteomes" id="UP001501676"/>
    </source>
</evidence>
<dbReference type="Pfam" id="PF00583">
    <property type="entry name" value="Acetyltransf_1"/>
    <property type="match status" value="1"/>
</dbReference>
<keyword evidence="1" id="KW-0808">Transferase</keyword>
<dbReference type="InterPro" id="IPR000182">
    <property type="entry name" value="GNAT_dom"/>
</dbReference>
<dbReference type="CDD" id="cd04301">
    <property type="entry name" value="NAT_SF"/>
    <property type="match status" value="1"/>
</dbReference>
<reference evidence="5" key="1">
    <citation type="journal article" date="2019" name="Int. J. Syst. Evol. Microbiol.">
        <title>The Global Catalogue of Microorganisms (GCM) 10K type strain sequencing project: providing services to taxonomists for standard genome sequencing and annotation.</title>
        <authorList>
            <consortium name="The Broad Institute Genomics Platform"/>
            <consortium name="The Broad Institute Genome Sequencing Center for Infectious Disease"/>
            <person name="Wu L."/>
            <person name="Ma J."/>
        </authorList>
    </citation>
    <scope>NUCLEOTIDE SEQUENCE [LARGE SCALE GENOMIC DNA]</scope>
    <source>
        <strain evidence="5">JCM 9458</strain>
    </source>
</reference>
<evidence type="ECO:0000256" key="2">
    <source>
        <dbReference type="ARBA" id="ARBA00023315"/>
    </source>
</evidence>
<proteinExistence type="predicted"/>
<feature type="domain" description="N-acetyltransferase" evidence="3">
    <location>
        <begin position="4"/>
        <end position="187"/>
    </location>
</feature>
<dbReference type="SUPFAM" id="SSF55729">
    <property type="entry name" value="Acyl-CoA N-acyltransferases (Nat)"/>
    <property type="match status" value="1"/>
</dbReference>
<dbReference type="PROSITE" id="PS51186">
    <property type="entry name" value="GNAT"/>
    <property type="match status" value="1"/>
</dbReference>
<accession>A0ABP6STS3</accession>
<dbReference type="InterPro" id="IPR016181">
    <property type="entry name" value="Acyl_CoA_acyltransferase"/>
</dbReference>
<name>A0ABP6STS3_9ACTN</name>
<comment type="caution">
    <text evidence="4">The sequence shown here is derived from an EMBL/GenBank/DDBJ whole genome shotgun (WGS) entry which is preliminary data.</text>
</comment>
<dbReference type="PANTHER" id="PTHR43877">
    <property type="entry name" value="AMINOALKYLPHOSPHONATE N-ACETYLTRANSFERASE-RELATED-RELATED"/>
    <property type="match status" value="1"/>
</dbReference>
<sequence>MVDAFVRAARADDAAAVARVQLATWRTAYAAVIPASVLDALDEDDVAAQWRSAIVEPPTPRHRLYVAYEGATTVGFAAIGPAAGEDLVGPGYESTAPTPVGEWDATALLVNTLLVEPRWGRRGHGSRLLAAVVDVARDEGFTRALTWALEADGATRSFLESTGWASDGVGRVLDMDGTEVAEIRLVTDLAPAD</sequence>
<keyword evidence="2" id="KW-0012">Acyltransferase</keyword>
<gene>
    <name evidence="4" type="ORF">GCM10020369_13860</name>
</gene>
<organism evidence="4 5">
    <name type="scientific">Cryptosporangium minutisporangium</name>
    <dbReference type="NCBI Taxonomy" id="113569"/>
    <lineage>
        <taxon>Bacteria</taxon>
        <taxon>Bacillati</taxon>
        <taxon>Actinomycetota</taxon>
        <taxon>Actinomycetes</taxon>
        <taxon>Cryptosporangiales</taxon>
        <taxon>Cryptosporangiaceae</taxon>
        <taxon>Cryptosporangium</taxon>
    </lineage>
</organism>
<protein>
    <submittedName>
        <fullName evidence="4">GNAT family N-acetyltransferase</fullName>
    </submittedName>
</protein>
<keyword evidence="5" id="KW-1185">Reference proteome</keyword>
<dbReference type="Proteomes" id="UP001501676">
    <property type="component" value="Unassembled WGS sequence"/>
</dbReference>
<dbReference type="Gene3D" id="3.40.630.30">
    <property type="match status" value="1"/>
</dbReference>
<dbReference type="InterPro" id="IPR050832">
    <property type="entry name" value="Bact_Acetyltransf"/>
</dbReference>
<dbReference type="EMBL" id="BAAAYN010000007">
    <property type="protein sequence ID" value="GAA3384375.1"/>
    <property type="molecule type" value="Genomic_DNA"/>
</dbReference>
<dbReference type="RefSeq" id="WP_345727135.1">
    <property type="nucleotide sequence ID" value="NZ_BAAAYN010000007.1"/>
</dbReference>
<evidence type="ECO:0000256" key="1">
    <source>
        <dbReference type="ARBA" id="ARBA00022679"/>
    </source>
</evidence>